<evidence type="ECO:0000256" key="1">
    <source>
        <dbReference type="SAM" id="MobiDB-lite"/>
    </source>
</evidence>
<comment type="caution">
    <text evidence="2">The sequence shown here is derived from an EMBL/GenBank/DDBJ whole genome shotgun (WGS) entry which is preliminary data.</text>
</comment>
<feature type="region of interest" description="Disordered" evidence="1">
    <location>
        <begin position="1"/>
        <end position="59"/>
    </location>
</feature>
<keyword evidence="3" id="KW-1185">Reference proteome</keyword>
<evidence type="ECO:0000313" key="2">
    <source>
        <dbReference type="EMBL" id="GFG76635.1"/>
    </source>
</evidence>
<dbReference type="EMBL" id="BLKW01000004">
    <property type="protein sequence ID" value="GFG76635.1"/>
    <property type="molecule type" value="Genomic_DNA"/>
</dbReference>
<organism evidence="2 3">
    <name type="scientific">Mycobacterium botniense</name>
    <dbReference type="NCBI Taxonomy" id="84962"/>
    <lineage>
        <taxon>Bacteria</taxon>
        <taxon>Bacillati</taxon>
        <taxon>Actinomycetota</taxon>
        <taxon>Actinomycetes</taxon>
        <taxon>Mycobacteriales</taxon>
        <taxon>Mycobacteriaceae</taxon>
        <taxon>Mycobacterium</taxon>
    </lineage>
</organism>
<accession>A0A7I9Y3J5</accession>
<gene>
    <name evidence="2" type="ORF">MBOT_40000</name>
</gene>
<proteinExistence type="predicted"/>
<protein>
    <submittedName>
        <fullName evidence="2">Uncharacterized protein</fullName>
    </submittedName>
</protein>
<sequence>MGKGAGQLTDNDLGSLARGVAGPGSSTAGRCENTHRPNVFEPAPQAGYRGMLPPRRCPD</sequence>
<name>A0A7I9Y3J5_9MYCO</name>
<evidence type="ECO:0000313" key="3">
    <source>
        <dbReference type="Proteomes" id="UP000465361"/>
    </source>
</evidence>
<dbReference type="Proteomes" id="UP000465361">
    <property type="component" value="Unassembled WGS sequence"/>
</dbReference>
<reference evidence="2 3" key="1">
    <citation type="journal article" date="2019" name="Emerg. Microbes Infect.">
        <title>Comprehensive subspecies identification of 175 nontuberculous mycobacteria species based on 7547 genomic profiles.</title>
        <authorList>
            <person name="Matsumoto Y."/>
            <person name="Kinjo T."/>
            <person name="Motooka D."/>
            <person name="Nabeya D."/>
            <person name="Jung N."/>
            <person name="Uechi K."/>
            <person name="Horii T."/>
            <person name="Iida T."/>
            <person name="Fujita J."/>
            <person name="Nakamura S."/>
        </authorList>
    </citation>
    <scope>NUCLEOTIDE SEQUENCE [LARGE SCALE GENOMIC DNA]</scope>
    <source>
        <strain evidence="2 3">JCM 17322</strain>
    </source>
</reference>
<dbReference type="AlphaFoldDB" id="A0A7I9Y3J5"/>